<dbReference type="InterPro" id="IPR001343">
    <property type="entry name" value="Hemolysn_Ca-bd"/>
</dbReference>
<dbReference type="InterPro" id="IPR028208">
    <property type="entry name" value="Effector_pro_NleD-like"/>
</dbReference>
<feature type="region of interest" description="Disordered" evidence="3">
    <location>
        <begin position="248"/>
        <end position="309"/>
    </location>
</feature>
<dbReference type="SUPFAM" id="SSF51120">
    <property type="entry name" value="beta-Roll"/>
    <property type="match status" value="2"/>
</dbReference>
<feature type="compositionally biased region" description="Gly residues" evidence="3">
    <location>
        <begin position="280"/>
        <end position="292"/>
    </location>
</feature>
<name>A0A3A8I0F9_9BACT</name>
<evidence type="ECO:0000256" key="3">
    <source>
        <dbReference type="SAM" id="MobiDB-lite"/>
    </source>
</evidence>
<dbReference type="RefSeq" id="WP_120545260.1">
    <property type="nucleotide sequence ID" value="NZ_RAVZ01000424.1"/>
</dbReference>
<dbReference type="PANTHER" id="PTHR38340">
    <property type="entry name" value="S-LAYER PROTEIN"/>
    <property type="match status" value="1"/>
</dbReference>
<feature type="region of interest" description="Disordered" evidence="3">
    <location>
        <begin position="1"/>
        <end position="72"/>
    </location>
</feature>
<dbReference type="Pfam" id="PF00353">
    <property type="entry name" value="HemolysinCabind"/>
    <property type="match status" value="5"/>
</dbReference>
<dbReference type="OrthoDB" id="5952792at2"/>
<sequence>MTSIGKPGSRPTSPVKSEPVKTPAAAPRPNAVKAAVSQRMSDGFDAGPRTPAVRPQGAKDKEAGTVRAAGEAAGAKKDGGIFSDLGSAISKVAKNVAKAVADATTPQVSTNAAGNTVVDLGVGNNTATVSQNKDGGLTIKSGKDTVTLTAEQAKGAIINGGAGNDSITVDASVTQALTLDGGAGDDKLVGGKGNDTLTGGVGNDTVIGGEGNDTLSGLDGDDYLEGGAGDDRIEGGAGRDVLYGLDGNDDLSGGGDRDYIDAGAGDDKADGGEGDDQVIGGRGNDTLGGGAGNDAVAGGAGADTVEGGEGTDKLYVEANETTAADAAGEREIVDMTDADQRGRSVTVTGSAEFQARTQSDLDAMRSLPSGQDLLRTLDDSGHTTTIQETSGGNSAAAQNKADAWFNADGTAGKGTNGTVNYNTTRISLGNEDWMNRPPVVALFHELVHASDYANGTLANGEKNGTNNRETSAVGLPIDLDQDPSTPDVVQGGRPGENVLRDDLNLPTRPRY</sequence>
<feature type="region of interest" description="Disordered" evidence="3">
    <location>
        <begin position="456"/>
        <end position="511"/>
    </location>
</feature>
<keyword evidence="5" id="KW-1185">Reference proteome</keyword>
<proteinExistence type="predicted"/>
<evidence type="ECO:0000313" key="5">
    <source>
        <dbReference type="Proteomes" id="UP000268094"/>
    </source>
</evidence>
<comment type="subcellular location">
    <subcellularLocation>
        <location evidence="1">Secreted</location>
    </subcellularLocation>
</comment>
<comment type="caution">
    <text evidence="4">The sequence shown here is derived from an EMBL/GenBank/DDBJ whole genome shotgun (WGS) entry which is preliminary data.</text>
</comment>
<dbReference type="PROSITE" id="PS00330">
    <property type="entry name" value="HEMOLYSIN_CALCIUM"/>
    <property type="match status" value="2"/>
</dbReference>
<reference evidence="5" key="1">
    <citation type="submission" date="2018-09" db="EMBL/GenBank/DDBJ databases">
        <authorList>
            <person name="Livingstone P.G."/>
            <person name="Whitworth D.E."/>
        </authorList>
    </citation>
    <scope>NUCLEOTIDE SEQUENCE [LARGE SCALE GENOMIC DNA]</scope>
    <source>
        <strain evidence="5">CA054A</strain>
    </source>
</reference>
<feature type="compositionally biased region" description="Basic and acidic residues" evidence="3">
    <location>
        <begin position="255"/>
        <end position="271"/>
    </location>
</feature>
<dbReference type="InterPro" id="IPR050557">
    <property type="entry name" value="RTX_toxin/Mannuronan_C5-epim"/>
</dbReference>
<evidence type="ECO:0000256" key="1">
    <source>
        <dbReference type="ARBA" id="ARBA00004613"/>
    </source>
</evidence>
<dbReference type="AlphaFoldDB" id="A0A3A8I0F9"/>
<dbReference type="PANTHER" id="PTHR38340:SF1">
    <property type="entry name" value="S-LAYER PROTEIN"/>
    <property type="match status" value="1"/>
</dbReference>
<dbReference type="InterPro" id="IPR011049">
    <property type="entry name" value="Serralysin-like_metalloprot_C"/>
</dbReference>
<feature type="compositionally biased region" description="Low complexity" evidence="3">
    <location>
        <begin position="293"/>
        <end position="305"/>
    </location>
</feature>
<gene>
    <name evidence="4" type="ORF">D7V88_36880</name>
</gene>
<keyword evidence="2" id="KW-0964">Secreted</keyword>
<organism evidence="4 5">
    <name type="scientific">Corallococcus terminator</name>
    <dbReference type="NCBI Taxonomy" id="2316733"/>
    <lineage>
        <taxon>Bacteria</taxon>
        <taxon>Pseudomonadati</taxon>
        <taxon>Myxococcota</taxon>
        <taxon>Myxococcia</taxon>
        <taxon>Myxococcales</taxon>
        <taxon>Cystobacterineae</taxon>
        <taxon>Myxococcaceae</taxon>
        <taxon>Corallococcus</taxon>
    </lineage>
</organism>
<dbReference type="GO" id="GO:0005576">
    <property type="term" value="C:extracellular region"/>
    <property type="evidence" value="ECO:0007669"/>
    <property type="project" value="UniProtKB-SubCell"/>
</dbReference>
<evidence type="ECO:0000256" key="2">
    <source>
        <dbReference type="ARBA" id="ARBA00022525"/>
    </source>
</evidence>
<dbReference type="Gene3D" id="2.150.10.10">
    <property type="entry name" value="Serralysin-like metalloprotease, C-terminal"/>
    <property type="match status" value="3"/>
</dbReference>
<dbReference type="EMBL" id="RAVZ01000424">
    <property type="protein sequence ID" value="RKG73210.1"/>
    <property type="molecule type" value="Genomic_DNA"/>
</dbReference>
<dbReference type="Proteomes" id="UP000268094">
    <property type="component" value="Unassembled WGS sequence"/>
</dbReference>
<dbReference type="PRINTS" id="PR00313">
    <property type="entry name" value="CABNDNGRPT"/>
</dbReference>
<dbReference type="GO" id="GO:0005509">
    <property type="term" value="F:calcium ion binding"/>
    <property type="evidence" value="ECO:0007669"/>
    <property type="project" value="InterPro"/>
</dbReference>
<evidence type="ECO:0000313" key="4">
    <source>
        <dbReference type="EMBL" id="RKG73210.1"/>
    </source>
</evidence>
<protein>
    <submittedName>
        <fullName evidence="4">Alkaline phosphatase</fullName>
    </submittedName>
</protein>
<dbReference type="Pfam" id="PF14891">
    <property type="entry name" value="Peptidase_M91"/>
    <property type="match status" value="1"/>
</dbReference>
<feature type="compositionally biased region" description="Low complexity" evidence="3">
    <location>
        <begin position="23"/>
        <end position="35"/>
    </location>
</feature>
<dbReference type="InterPro" id="IPR018511">
    <property type="entry name" value="Hemolysin-typ_Ca-bd_CS"/>
</dbReference>
<accession>A0A3A8I0F9</accession>